<evidence type="ECO:0000313" key="3">
    <source>
        <dbReference type="EMBL" id="MBE9069523.1"/>
    </source>
</evidence>
<evidence type="ECO:0000313" key="4">
    <source>
        <dbReference type="Proteomes" id="UP000615026"/>
    </source>
</evidence>
<evidence type="ECO:0000259" key="2">
    <source>
        <dbReference type="Pfam" id="PF19493"/>
    </source>
</evidence>
<organism evidence="3 4">
    <name type="scientific">Leptolyngbya cf. ectocarpi LEGE 11479</name>
    <dbReference type="NCBI Taxonomy" id="1828722"/>
    <lineage>
        <taxon>Bacteria</taxon>
        <taxon>Bacillati</taxon>
        <taxon>Cyanobacteriota</taxon>
        <taxon>Cyanophyceae</taxon>
        <taxon>Leptolyngbyales</taxon>
        <taxon>Leptolyngbyaceae</taxon>
        <taxon>Leptolyngbya group</taxon>
        <taxon>Leptolyngbya</taxon>
    </lineage>
</organism>
<reference evidence="3" key="1">
    <citation type="submission" date="2020-10" db="EMBL/GenBank/DDBJ databases">
        <authorList>
            <person name="Castelo-Branco R."/>
            <person name="Eusebio N."/>
            <person name="Adriana R."/>
            <person name="Vieira A."/>
            <person name="Brugerolle De Fraissinette N."/>
            <person name="Rezende De Castro R."/>
            <person name="Schneider M.P."/>
            <person name="Vasconcelos V."/>
            <person name="Leao P.N."/>
        </authorList>
    </citation>
    <scope>NUCLEOTIDE SEQUENCE</scope>
    <source>
        <strain evidence="3">LEGE 11479</strain>
    </source>
</reference>
<keyword evidence="4" id="KW-1185">Reference proteome</keyword>
<evidence type="ECO:0000256" key="1">
    <source>
        <dbReference type="SAM" id="MobiDB-lite"/>
    </source>
</evidence>
<dbReference type="InterPro" id="IPR045794">
    <property type="entry name" value="Trypco1"/>
</dbReference>
<dbReference type="EMBL" id="JADEXP010000285">
    <property type="protein sequence ID" value="MBE9069523.1"/>
    <property type="molecule type" value="Genomic_DNA"/>
</dbReference>
<dbReference type="Pfam" id="PF19493">
    <property type="entry name" value="Trypco1"/>
    <property type="match status" value="1"/>
</dbReference>
<feature type="region of interest" description="Disordered" evidence="1">
    <location>
        <begin position="30"/>
        <end position="56"/>
    </location>
</feature>
<proteinExistence type="predicted"/>
<protein>
    <recommendedName>
        <fullName evidence="2">Trypsin-co-occurring domain-containing protein</fullName>
    </recommendedName>
</protein>
<accession>A0A928ZY16</accession>
<dbReference type="RefSeq" id="WP_193995420.1">
    <property type="nucleotide sequence ID" value="NZ_JADEXP010000285.1"/>
</dbReference>
<dbReference type="AlphaFoldDB" id="A0A928ZY16"/>
<gene>
    <name evidence="3" type="ORF">IQ260_23020</name>
</gene>
<name>A0A928ZY16_LEPEC</name>
<dbReference type="NCBIfam" id="NF041216">
    <property type="entry name" value="CU044_2847_fam"/>
    <property type="match status" value="1"/>
</dbReference>
<dbReference type="Proteomes" id="UP000615026">
    <property type="component" value="Unassembled WGS sequence"/>
</dbReference>
<feature type="domain" description="Trypsin-co-occurring" evidence="2">
    <location>
        <begin position="18"/>
        <end position="129"/>
    </location>
</feature>
<comment type="caution">
    <text evidence="3">The sequence shown here is derived from an EMBL/GenBank/DDBJ whole genome shotgun (WGS) entry which is preliminary data.</text>
</comment>
<sequence length="133" mass="14669">MSTIHPYVVQDESGVEYTVYIQTDDEVVPGAPAKDVKRDGTIWDDDDESYGNNPRSTVPKETLVKLREINGTISTYARFVIDAFKKMGGAEVEELNFKFGLKFSGGAKVPVLVNGSAESNFEVEVKCKFPKNG</sequence>